<protein>
    <submittedName>
        <fullName evidence="1">Uncharacterized protein</fullName>
    </submittedName>
</protein>
<evidence type="ECO:0000313" key="1">
    <source>
        <dbReference type="EMBL" id="PTX49076.1"/>
    </source>
</evidence>
<evidence type="ECO:0000313" key="2">
    <source>
        <dbReference type="Proteomes" id="UP000244224"/>
    </source>
</evidence>
<dbReference type="EMBL" id="QBKP01000008">
    <property type="protein sequence ID" value="PTX49076.1"/>
    <property type="molecule type" value="Genomic_DNA"/>
</dbReference>
<keyword evidence="2" id="KW-1185">Reference proteome</keyword>
<comment type="caution">
    <text evidence="1">The sequence shown here is derived from an EMBL/GenBank/DDBJ whole genome shotgun (WGS) entry which is preliminary data.</text>
</comment>
<dbReference type="AlphaFoldDB" id="A0A2T6AZ39"/>
<dbReference type="Proteomes" id="UP000244224">
    <property type="component" value="Unassembled WGS sequence"/>
</dbReference>
<dbReference type="RefSeq" id="WP_108129345.1">
    <property type="nucleotide sequence ID" value="NZ_QBKP01000008.1"/>
</dbReference>
<proteinExistence type="predicted"/>
<sequence>MNLRYKLANWLTRGELEILRYNLNSAQDALTASRDARALMKSRIHIAETAVMKSRSLRQALVEISGIASSGRAPNGTVKRIGRIAAEALGSEGPVRLKQ</sequence>
<name>A0A2T6AZ39_9RHOB</name>
<accession>A0A2T6AZ39</accession>
<reference evidence="1 2" key="1">
    <citation type="submission" date="2018-04" db="EMBL/GenBank/DDBJ databases">
        <title>Genomic Encyclopedia of Archaeal and Bacterial Type Strains, Phase II (KMG-II): from individual species to whole genera.</title>
        <authorList>
            <person name="Goeker M."/>
        </authorList>
    </citation>
    <scope>NUCLEOTIDE SEQUENCE [LARGE SCALE GENOMIC DNA]</scope>
    <source>
        <strain evidence="1 2">DSM 21823</strain>
    </source>
</reference>
<organism evidence="1 2">
    <name type="scientific">Gemmobacter caeni</name>
    <dbReference type="NCBI Taxonomy" id="589035"/>
    <lineage>
        <taxon>Bacteria</taxon>
        <taxon>Pseudomonadati</taxon>
        <taxon>Pseudomonadota</taxon>
        <taxon>Alphaproteobacteria</taxon>
        <taxon>Rhodobacterales</taxon>
        <taxon>Paracoccaceae</taxon>
        <taxon>Gemmobacter</taxon>
    </lineage>
</organism>
<gene>
    <name evidence="1" type="ORF">C8N34_108186</name>
</gene>